<protein>
    <submittedName>
        <fullName evidence="6">Transcriptional regulator KdgR</fullName>
    </submittedName>
</protein>
<dbReference type="InterPro" id="IPR036390">
    <property type="entry name" value="WH_DNA-bd_sf"/>
</dbReference>
<evidence type="ECO:0000313" key="6">
    <source>
        <dbReference type="EMBL" id="SPF28263.1"/>
    </source>
</evidence>
<evidence type="ECO:0000259" key="4">
    <source>
        <dbReference type="PROSITE" id="PS51077"/>
    </source>
</evidence>
<dbReference type="Gene3D" id="1.10.10.10">
    <property type="entry name" value="Winged helix-like DNA-binding domain superfamily/Winged helix DNA-binding domain"/>
    <property type="match status" value="1"/>
</dbReference>
<dbReference type="EMBL" id="OMKW01000001">
    <property type="protein sequence ID" value="SPF28263.1"/>
    <property type="molecule type" value="Genomic_DNA"/>
</dbReference>
<dbReference type="Proteomes" id="UP000244932">
    <property type="component" value="Unassembled WGS sequence"/>
</dbReference>
<evidence type="ECO:0000256" key="2">
    <source>
        <dbReference type="ARBA" id="ARBA00023125"/>
    </source>
</evidence>
<sequence length="254" mass="28360">MARSAQSSIVTKCAEVLDVISKARRPLGFAEIVERTGFVKSSCHRILAVLQSEDMISYDKPTRTYQTGNRVKRWARFSWHRTDLLDVAAGPMDSLNEDAGMNTALSILDDQHILYLRTSDHIPIRLADRAGDRAPLHCTAAGKVLLAHLSPRRRSDLLESLRLEKFTEYTVTDRSALEAEFPDIIEQGYARAICEEHLHVMGMGAPIWNGQKQVTACLSLWTATDDATKAELEQMAPKLVSAAQEISRQLGWEG</sequence>
<keyword evidence="2" id="KW-0238">DNA-binding</keyword>
<dbReference type="GO" id="GO:0003700">
    <property type="term" value="F:DNA-binding transcription factor activity"/>
    <property type="evidence" value="ECO:0007669"/>
    <property type="project" value="TreeGrafter"/>
</dbReference>
<dbReference type="PROSITE" id="PS51077">
    <property type="entry name" value="HTH_ICLR"/>
    <property type="match status" value="1"/>
</dbReference>
<dbReference type="SUPFAM" id="SSF55781">
    <property type="entry name" value="GAF domain-like"/>
    <property type="match status" value="1"/>
</dbReference>
<dbReference type="InterPro" id="IPR036388">
    <property type="entry name" value="WH-like_DNA-bd_sf"/>
</dbReference>
<dbReference type="PANTHER" id="PTHR30136:SF24">
    <property type="entry name" value="HTH-TYPE TRANSCRIPTIONAL REPRESSOR ALLR"/>
    <property type="match status" value="1"/>
</dbReference>
<reference evidence="6 7" key="1">
    <citation type="submission" date="2018-03" db="EMBL/GenBank/DDBJ databases">
        <authorList>
            <person name="Keele B.F."/>
        </authorList>
    </citation>
    <scope>NUCLEOTIDE SEQUENCE [LARGE SCALE GENOMIC DNA]</scope>
    <source>
        <strain evidence="6 7">CeCT 8812</strain>
    </source>
</reference>
<dbReference type="InterPro" id="IPR005471">
    <property type="entry name" value="Tscrpt_reg_IclR_N"/>
</dbReference>
<dbReference type="PROSITE" id="PS51078">
    <property type="entry name" value="ICLR_ED"/>
    <property type="match status" value="1"/>
</dbReference>
<evidence type="ECO:0000313" key="7">
    <source>
        <dbReference type="Proteomes" id="UP000244932"/>
    </source>
</evidence>
<keyword evidence="3" id="KW-0804">Transcription</keyword>
<evidence type="ECO:0000256" key="3">
    <source>
        <dbReference type="ARBA" id="ARBA00023163"/>
    </source>
</evidence>
<name>A0A2R8A7Q5_9RHOB</name>
<dbReference type="RefSeq" id="WP_108780985.1">
    <property type="nucleotide sequence ID" value="NZ_OMKW01000001.1"/>
</dbReference>
<dbReference type="InterPro" id="IPR029016">
    <property type="entry name" value="GAF-like_dom_sf"/>
</dbReference>
<dbReference type="AlphaFoldDB" id="A0A2R8A7Q5"/>
<keyword evidence="1" id="KW-0805">Transcription regulation</keyword>
<dbReference type="GO" id="GO:0045892">
    <property type="term" value="P:negative regulation of DNA-templated transcription"/>
    <property type="evidence" value="ECO:0007669"/>
    <property type="project" value="TreeGrafter"/>
</dbReference>
<dbReference type="InterPro" id="IPR050707">
    <property type="entry name" value="HTH_MetabolicPath_Reg"/>
</dbReference>
<dbReference type="SMART" id="SM00346">
    <property type="entry name" value="HTH_ICLR"/>
    <property type="match status" value="1"/>
</dbReference>
<dbReference type="InterPro" id="IPR014757">
    <property type="entry name" value="Tscrpt_reg_IclR_C"/>
</dbReference>
<dbReference type="SUPFAM" id="SSF46785">
    <property type="entry name" value="Winged helix' DNA-binding domain"/>
    <property type="match status" value="1"/>
</dbReference>
<evidence type="ECO:0000259" key="5">
    <source>
        <dbReference type="PROSITE" id="PS51078"/>
    </source>
</evidence>
<evidence type="ECO:0000256" key="1">
    <source>
        <dbReference type="ARBA" id="ARBA00023015"/>
    </source>
</evidence>
<dbReference type="Pfam" id="PF09339">
    <property type="entry name" value="HTH_IclR"/>
    <property type="match status" value="1"/>
</dbReference>
<dbReference type="Pfam" id="PF01614">
    <property type="entry name" value="IclR_C"/>
    <property type="match status" value="1"/>
</dbReference>
<feature type="domain" description="HTH iclR-type" evidence="4">
    <location>
        <begin position="7"/>
        <end position="69"/>
    </location>
</feature>
<proteinExistence type="predicted"/>
<gene>
    <name evidence="6" type="primary">kdgR_1</name>
    <name evidence="6" type="ORF">POI8812_00561</name>
</gene>
<feature type="domain" description="IclR-ED" evidence="5">
    <location>
        <begin position="70"/>
        <end position="252"/>
    </location>
</feature>
<dbReference type="OrthoDB" id="6057486at2"/>
<dbReference type="PANTHER" id="PTHR30136">
    <property type="entry name" value="HELIX-TURN-HELIX TRANSCRIPTIONAL REGULATOR, ICLR FAMILY"/>
    <property type="match status" value="1"/>
</dbReference>
<dbReference type="Gene3D" id="3.30.450.40">
    <property type="match status" value="1"/>
</dbReference>
<dbReference type="GO" id="GO:0003677">
    <property type="term" value="F:DNA binding"/>
    <property type="evidence" value="ECO:0007669"/>
    <property type="project" value="UniProtKB-KW"/>
</dbReference>
<keyword evidence="7" id="KW-1185">Reference proteome</keyword>
<organism evidence="6 7">
    <name type="scientific">Pontivivens insulae</name>
    <dbReference type="NCBI Taxonomy" id="1639689"/>
    <lineage>
        <taxon>Bacteria</taxon>
        <taxon>Pseudomonadati</taxon>
        <taxon>Pseudomonadota</taxon>
        <taxon>Alphaproteobacteria</taxon>
        <taxon>Rhodobacterales</taxon>
        <taxon>Paracoccaceae</taxon>
        <taxon>Pontivivens</taxon>
    </lineage>
</organism>
<accession>A0A2R8A7Q5</accession>